<feature type="non-terminal residue" evidence="2">
    <location>
        <position position="93"/>
    </location>
</feature>
<gene>
    <name evidence="2" type="ORF">GIL414_LOCUS29141</name>
</gene>
<proteinExistence type="predicted"/>
<feature type="compositionally biased region" description="Low complexity" evidence="1">
    <location>
        <begin position="1"/>
        <end position="16"/>
    </location>
</feature>
<organism evidence="2 3">
    <name type="scientific">Rotaria magnacalcarata</name>
    <dbReference type="NCBI Taxonomy" id="392030"/>
    <lineage>
        <taxon>Eukaryota</taxon>
        <taxon>Metazoa</taxon>
        <taxon>Spiralia</taxon>
        <taxon>Gnathifera</taxon>
        <taxon>Rotifera</taxon>
        <taxon>Eurotatoria</taxon>
        <taxon>Bdelloidea</taxon>
        <taxon>Philodinida</taxon>
        <taxon>Philodinidae</taxon>
        <taxon>Rotaria</taxon>
    </lineage>
</organism>
<name>A0A8S2V3W5_9BILA</name>
<dbReference type="Proteomes" id="UP000681720">
    <property type="component" value="Unassembled WGS sequence"/>
</dbReference>
<feature type="region of interest" description="Disordered" evidence="1">
    <location>
        <begin position="1"/>
        <end position="30"/>
    </location>
</feature>
<dbReference type="AlphaFoldDB" id="A0A8S2V3W5"/>
<sequence length="93" mass="10745">ITLFFSRTASRGQQQQSRRRRNNCPDSGTFAGRGILAPAIINQANIKLTEQEHQLLKLGPKFIFNDPKTASRRRTTELATLKRKIETRFFEKK</sequence>
<feature type="non-terminal residue" evidence="2">
    <location>
        <position position="1"/>
    </location>
</feature>
<evidence type="ECO:0000313" key="2">
    <source>
        <dbReference type="EMBL" id="CAF4377741.1"/>
    </source>
</evidence>
<comment type="caution">
    <text evidence="2">The sequence shown here is derived from an EMBL/GenBank/DDBJ whole genome shotgun (WGS) entry which is preliminary data.</text>
</comment>
<evidence type="ECO:0000256" key="1">
    <source>
        <dbReference type="SAM" id="MobiDB-lite"/>
    </source>
</evidence>
<evidence type="ECO:0000313" key="3">
    <source>
        <dbReference type="Proteomes" id="UP000681720"/>
    </source>
</evidence>
<dbReference type="EMBL" id="CAJOBJ010051869">
    <property type="protein sequence ID" value="CAF4377741.1"/>
    <property type="molecule type" value="Genomic_DNA"/>
</dbReference>
<accession>A0A8S2V3W5</accession>
<reference evidence="2" key="1">
    <citation type="submission" date="2021-02" db="EMBL/GenBank/DDBJ databases">
        <authorList>
            <person name="Nowell W R."/>
        </authorList>
    </citation>
    <scope>NUCLEOTIDE SEQUENCE</scope>
</reference>
<protein>
    <submittedName>
        <fullName evidence="2">Uncharacterized protein</fullName>
    </submittedName>
</protein>